<keyword evidence="2" id="KW-1185">Reference proteome</keyword>
<dbReference type="AlphaFoldDB" id="A0A9W8ISH2"/>
<accession>A0A9W8ISH2</accession>
<dbReference type="PANTHER" id="PTHR21477:SF13">
    <property type="entry name" value="KIAA0930"/>
    <property type="match status" value="1"/>
</dbReference>
<gene>
    <name evidence="1" type="ORF">GGH94_000579</name>
</gene>
<dbReference type="EMBL" id="JANBUY010000011">
    <property type="protein sequence ID" value="KAJ2867803.1"/>
    <property type="molecule type" value="Genomic_DNA"/>
</dbReference>
<evidence type="ECO:0000313" key="2">
    <source>
        <dbReference type="Proteomes" id="UP001140074"/>
    </source>
</evidence>
<proteinExistence type="predicted"/>
<dbReference type="Pfam" id="PF09741">
    <property type="entry name" value="DUF2045"/>
    <property type="match status" value="1"/>
</dbReference>
<dbReference type="Proteomes" id="UP001140074">
    <property type="component" value="Unassembled WGS sequence"/>
</dbReference>
<name>A0A9W8ISH2_9FUNG</name>
<dbReference type="InterPro" id="IPR019141">
    <property type="entry name" value="DUF2045"/>
</dbReference>
<evidence type="ECO:0000313" key="1">
    <source>
        <dbReference type="EMBL" id="KAJ2867803.1"/>
    </source>
</evidence>
<reference evidence="1" key="1">
    <citation type="submission" date="2022-07" db="EMBL/GenBank/DDBJ databases">
        <title>Phylogenomic reconstructions and comparative analyses of Kickxellomycotina fungi.</title>
        <authorList>
            <person name="Reynolds N.K."/>
            <person name="Stajich J.E."/>
            <person name="Barry K."/>
            <person name="Grigoriev I.V."/>
            <person name="Crous P."/>
            <person name="Smith M.E."/>
        </authorList>
    </citation>
    <scope>NUCLEOTIDE SEQUENCE</scope>
    <source>
        <strain evidence="1">RSA 476</strain>
    </source>
</reference>
<dbReference type="PANTHER" id="PTHR21477">
    <property type="entry name" value="ZGC:172139"/>
    <property type="match status" value="1"/>
</dbReference>
<organism evidence="1 2">
    <name type="scientific">Coemansia aciculifera</name>
    <dbReference type="NCBI Taxonomy" id="417176"/>
    <lineage>
        <taxon>Eukaryota</taxon>
        <taxon>Fungi</taxon>
        <taxon>Fungi incertae sedis</taxon>
        <taxon>Zoopagomycota</taxon>
        <taxon>Kickxellomycotina</taxon>
        <taxon>Kickxellomycetes</taxon>
        <taxon>Kickxellales</taxon>
        <taxon>Kickxellaceae</taxon>
        <taxon>Coemansia</taxon>
    </lineage>
</organism>
<comment type="caution">
    <text evidence="1">The sequence shown here is derived from an EMBL/GenBank/DDBJ whole genome shotgun (WGS) entry which is preliminary data.</text>
</comment>
<protein>
    <submittedName>
        <fullName evidence="1">Uncharacterized protein</fullName>
    </submittedName>
</protein>
<sequence length="469" mass="51278">MSDVYAMLEAMEREQLSGPPPMDGSMRLDAAALDKFVDDSEDPRWSKLFRQYFVESQDTNHDDMLFFVRPIGDVSETGASGLNNGGGGGGNVVSKRTTSEEQDAVFVLRKQSPPSILPHISEVIMWKETFLLNLIVQMPCKLTVAVCKRRSKQGGAQQRGGMSVVRKHVSKRVYALPSKSRMDRPKDNACPPECSWPYIYYVIDDYEDMFEDMFIKKGEYLCVELSARIPVPDHAEEQLSLASPAKTMAMADGGNFGSEKPVSYASQDGNVFNSVRSRLTSANSATGTTKVVLFQGAASFGALIDNYVHRLSSKNMLHRLRKPAYTPEFIMMRGPGGKGHAQVAITGRSSADELADLASRAASVVSSPVLQPQPLHANIPVSTTGAWPRMPAIASPHLQPISSVVNSTPASPSLSAWLKRISLPSIAENLSQATSPPPPPKSLQASMTFVSIPWNSIIDDLMNFKRLLE</sequence>